<gene>
    <name evidence="1" type="ORF">ENX68_07975</name>
</gene>
<reference evidence="1" key="1">
    <citation type="journal article" date="2020" name="mSystems">
        <title>Genome- and Community-Level Interaction Insights into Carbon Utilization and Element Cycling Functions of Hydrothermarchaeota in Hydrothermal Sediment.</title>
        <authorList>
            <person name="Zhou Z."/>
            <person name="Liu Y."/>
            <person name="Xu W."/>
            <person name="Pan J."/>
            <person name="Luo Z.H."/>
            <person name="Li M."/>
        </authorList>
    </citation>
    <scope>NUCLEOTIDE SEQUENCE [LARGE SCALE GENOMIC DNA]</scope>
    <source>
        <strain evidence="1">SpSt-961</strain>
    </source>
</reference>
<comment type="caution">
    <text evidence="1">The sequence shown here is derived from an EMBL/GenBank/DDBJ whole genome shotgun (WGS) entry which is preliminary data.</text>
</comment>
<dbReference type="Gene3D" id="2.60.40.4070">
    <property type="match status" value="1"/>
</dbReference>
<dbReference type="AlphaFoldDB" id="A0A7V3VVB8"/>
<dbReference type="InterPro" id="IPR026444">
    <property type="entry name" value="Secre_tail"/>
</dbReference>
<dbReference type="NCBIfam" id="TIGR04183">
    <property type="entry name" value="Por_Secre_tail"/>
    <property type="match status" value="1"/>
</dbReference>
<sequence>MTAGFQRFSPDVSRNKFKSCSSLPTTLKIYDVNGKLVKDLSQFTNYDGHSGQIIWNGRYESGQLVGNGVYFLKFEFSDFRATEKVILVR</sequence>
<proteinExistence type="predicted"/>
<organism evidence="1">
    <name type="scientific">candidate division WOR-3 bacterium</name>
    <dbReference type="NCBI Taxonomy" id="2052148"/>
    <lineage>
        <taxon>Bacteria</taxon>
        <taxon>Bacteria division WOR-3</taxon>
    </lineage>
</organism>
<accession>A0A7V3VVB8</accession>
<protein>
    <submittedName>
        <fullName evidence="1">T9SS type A sorting domain-containing protein</fullName>
    </submittedName>
</protein>
<evidence type="ECO:0000313" key="1">
    <source>
        <dbReference type="EMBL" id="HGE78910.1"/>
    </source>
</evidence>
<name>A0A7V3VVB8_UNCW3</name>
<dbReference type="EMBL" id="DTOZ01000189">
    <property type="protein sequence ID" value="HGE78910.1"/>
    <property type="molecule type" value="Genomic_DNA"/>
</dbReference>